<keyword evidence="1" id="KW-0175">Coiled coil</keyword>
<evidence type="ECO:0000313" key="3">
    <source>
        <dbReference type="Proteomes" id="UP000823749"/>
    </source>
</evidence>
<protein>
    <submittedName>
        <fullName evidence="2">Uncharacterized protein</fullName>
    </submittedName>
</protein>
<organism evidence="2 3">
    <name type="scientific">Rhododendron griersonianum</name>
    <dbReference type="NCBI Taxonomy" id="479676"/>
    <lineage>
        <taxon>Eukaryota</taxon>
        <taxon>Viridiplantae</taxon>
        <taxon>Streptophyta</taxon>
        <taxon>Embryophyta</taxon>
        <taxon>Tracheophyta</taxon>
        <taxon>Spermatophyta</taxon>
        <taxon>Magnoliopsida</taxon>
        <taxon>eudicotyledons</taxon>
        <taxon>Gunneridae</taxon>
        <taxon>Pentapetalae</taxon>
        <taxon>asterids</taxon>
        <taxon>Ericales</taxon>
        <taxon>Ericaceae</taxon>
        <taxon>Ericoideae</taxon>
        <taxon>Rhodoreae</taxon>
        <taxon>Rhododendron</taxon>
    </lineage>
</organism>
<evidence type="ECO:0000313" key="2">
    <source>
        <dbReference type="EMBL" id="KAG5535432.1"/>
    </source>
</evidence>
<dbReference type="AlphaFoldDB" id="A0AAV6J4Y0"/>
<accession>A0AAV6J4Y0</accession>
<feature type="coiled-coil region" evidence="1">
    <location>
        <begin position="97"/>
        <end position="124"/>
    </location>
</feature>
<gene>
    <name evidence="2" type="ORF">RHGRI_023257</name>
</gene>
<proteinExistence type="predicted"/>
<name>A0AAV6J4Y0_9ERIC</name>
<evidence type="ECO:0000256" key="1">
    <source>
        <dbReference type="SAM" id="Coils"/>
    </source>
</evidence>
<dbReference type="Proteomes" id="UP000823749">
    <property type="component" value="Chromosome 8"/>
</dbReference>
<comment type="caution">
    <text evidence="2">The sequence shown here is derived from an EMBL/GenBank/DDBJ whole genome shotgun (WGS) entry which is preliminary data.</text>
</comment>
<sequence length="160" mass="18318">MIKNSSNNGAEDVNGENKEIHCSNNFQSRDNVLVIEKDNVVENRDVQRGKVDGLVSLRNSSLSECQSTTSPTPLLRPVMKDRSDVKDRSNELSILGERFIHQAIEKLERRLNRLRRKIRKKKSLSEFGLKEAKMLQKYKKVPNSSLSSHDICNRNSLLIN</sequence>
<reference evidence="2" key="1">
    <citation type="submission" date="2020-08" db="EMBL/GenBank/DDBJ databases">
        <title>Plant Genome Project.</title>
        <authorList>
            <person name="Zhang R.-G."/>
        </authorList>
    </citation>
    <scope>NUCLEOTIDE SEQUENCE</scope>
    <source>
        <strain evidence="2">WSP0</strain>
        <tissue evidence="2">Leaf</tissue>
    </source>
</reference>
<dbReference type="EMBL" id="JACTNZ010000008">
    <property type="protein sequence ID" value="KAG5535432.1"/>
    <property type="molecule type" value="Genomic_DNA"/>
</dbReference>
<keyword evidence="3" id="KW-1185">Reference proteome</keyword>